<dbReference type="EMBL" id="JBEPMP010000001">
    <property type="protein sequence ID" value="MET3728061.1"/>
    <property type="molecule type" value="Genomic_DNA"/>
</dbReference>
<sequence length="56" mass="6721">MFWFLAGIALFIVMIVWFVVFRGQHDFYLDQKEISSNNSMKRFVRYGTIVLRAKDD</sequence>
<proteinExistence type="predicted"/>
<organism evidence="2 3">
    <name type="scientific">Fictibacillus halophilus</name>
    <dbReference type="NCBI Taxonomy" id="1610490"/>
    <lineage>
        <taxon>Bacteria</taxon>
        <taxon>Bacillati</taxon>
        <taxon>Bacillota</taxon>
        <taxon>Bacilli</taxon>
        <taxon>Bacillales</taxon>
        <taxon>Fictibacillaceae</taxon>
        <taxon>Fictibacillus</taxon>
    </lineage>
</organism>
<comment type="caution">
    <text evidence="2">The sequence shown here is derived from an EMBL/GenBank/DDBJ whole genome shotgun (WGS) entry which is preliminary data.</text>
</comment>
<reference evidence="2 3" key="1">
    <citation type="submission" date="2024-06" db="EMBL/GenBank/DDBJ databases">
        <title>Genomic Encyclopedia of Type Strains, Phase IV (KMG-IV): sequencing the most valuable type-strain genomes for metagenomic binning, comparative biology and taxonomic classification.</title>
        <authorList>
            <person name="Goeker M."/>
        </authorList>
    </citation>
    <scope>NUCLEOTIDE SEQUENCE [LARGE SCALE GENOMIC DNA]</scope>
    <source>
        <strain evidence="2 3">DSM 100124</strain>
    </source>
</reference>
<protein>
    <submittedName>
        <fullName evidence="2">Uncharacterized protein</fullName>
    </submittedName>
</protein>
<keyword evidence="1" id="KW-1133">Transmembrane helix</keyword>
<evidence type="ECO:0000313" key="3">
    <source>
        <dbReference type="Proteomes" id="UP001549097"/>
    </source>
</evidence>
<name>A0ABV2LHM0_9BACL</name>
<keyword evidence="1" id="KW-0472">Membrane</keyword>
<keyword evidence="1" id="KW-0812">Transmembrane</keyword>
<evidence type="ECO:0000313" key="2">
    <source>
        <dbReference type="EMBL" id="MET3728061.1"/>
    </source>
</evidence>
<accession>A0ABV2LHM0</accession>
<gene>
    <name evidence="2" type="ORF">ABID52_001642</name>
</gene>
<keyword evidence="3" id="KW-1185">Reference proteome</keyword>
<feature type="transmembrane region" description="Helical" evidence="1">
    <location>
        <begin position="6"/>
        <end position="23"/>
    </location>
</feature>
<evidence type="ECO:0000256" key="1">
    <source>
        <dbReference type="SAM" id="Phobius"/>
    </source>
</evidence>
<dbReference type="Proteomes" id="UP001549097">
    <property type="component" value="Unassembled WGS sequence"/>
</dbReference>
<dbReference type="RefSeq" id="WP_198767590.1">
    <property type="nucleotide sequence ID" value="NZ_JAEACF010000001.1"/>
</dbReference>